<evidence type="ECO:0000313" key="13">
    <source>
        <dbReference type="EMBL" id="PIC27026.1"/>
    </source>
</evidence>
<comment type="catalytic activity">
    <reaction evidence="1">
        <text>N-terminal L-glutaminyl-[peptide] = N-terminal 5-oxo-L-prolyl-[peptide] + NH4(+)</text>
        <dbReference type="Rhea" id="RHEA:23652"/>
        <dbReference type="Rhea" id="RHEA-COMP:11736"/>
        <dbReference type="Rhea" id="RHEA-COMP:11846"/>
        <dbReference type="ChEBI" id="CHEBI:28938"/>
        <dbReference type="ChEBI" id="CHEBI:64722"/>
        <dbReference type="ChEBI" id="CHEBI:87215"/>
        <dbReference type="EC" id="2.3.2.5"/>
    </reaction>
</comment>
<keyword evidence="6" id="KW-0964">Secreted</keyword>
<dbReference type="OrthoDB" id="3907302at2759"/>
<sequence>MQVLRYNWRLIFILMALFVVLGILICTTSAWGQWRTNQRTHQLSLLPESSTLRLCRDFTNQTRFKEILAPLMVPRVVDTPGHRKVGDYLQEFLHNLGFATEWDAFTDTTPLGSRNFRNLIATFDENAPRRLVLACHYDSKIIQGQIMIAATDSAVPCAMMLDIAQTLAPYMYKRVAQQIGLQLIFFDGEEAFRDWTATDSLYGSRHLAQKWEQKWYPSSSSLNNFELSKEIDRIDVLMLLDLLGAANPSIGNTIGMGATELFSQLADVESNLRTSGCLSSLRRNVFNKQLSYNQVEDDHIPFLKRGVPVLHLITVPFPSVWHRVSDNANALHYPTIDHMTSVIRVFVAKYLGIAPA</sequence>
<dbReference type="STRING" id="1611254.A0A2G5TJ44"/>
<dbReference type="GO" id="GO:0005576">
    <property type="term" value="C:extracellular region"/>
    <property type="evidence" value="ECO:0007669"/>
    <property type="project" value="UniProtKB-SubCell"/>
</dbReference>
<evidence type="ECO:0000256" key="2">
    <source>
        <dbReference type="ARBA" id="ARBA00004613"/>
    </source>
</evidence>
<dbReference type="FunFam" id="3.40.630.10:FF:000029">
    <property type="entry name" value="Glutaminyl-peptide cyclotransferase"/>
    <property type="match status" value="1"/>
</dbReference>
<evidence type="ECO:0000256" key="11">
    <source>
        <dbReference type="ARBA" id="ARBA00023315"/>
    </source>
</evidence>
<dbReference type="Pfam" id="PF04389">
    <property type="entry name" value="Peptidase_M28"/>
    <property type="match status" value="1"/>
</dbReference>
<accession>A0A2G5TJ44</accession>
<dbReference type="AlphaFoldDB" id="A0A2G5TJ44"/>
<evidence type="ECO:0000256" key="7">
    <source>
        <dbReference type="ARBA" id="ARBA00022679"/>
    </source>
</evidence>
<keyword evidence="11" id="KW-0012">Acyltransferase</keyword>
<dbReference type="PANTHER" id="PTHR12283:SF6">
    <property type="entry name" value="GLUTAMINYL-PEPTIDE CYCLOTRANSFERASE-RELATED"/>
    <property type="match status" value="1"/>
</dbReference>
<dbReference type="GO" id="GO:0008270">
    <property type="term" value="F:zinc ion binding"/>
    <property type="evidence" value="ECO:0007669"/>
    <property type="project" value="TreeGrafter"/>
</dbReference>
<evidence type="ECO:0000256" key="8">
    <source>
        <dbReference type="ARBA" id="ARBA00022723"/>
    </source>
</evidence>
<dbReference type="InterPro" id="IPR037457">
    <property type="entry name" value="M28_QC"/>
</dbReference>
<comment type="similarity">
    <text evidence="3">Belongs to the glutaminyl-peptide cyclotransferase family.</text>
</comment>
<keyword evidence="8" id="KW-0479">Metal-binding</keyword>
<dbReference type="SUPFAM" id="SSF53187">
    <property type="entry name" value="Zn-dependent exopeptidases"/>
    <property type="match status" value="1"/>
</dbReference>
<dbReference type="PANTHER" id="PTHR12283">
    <property type="entry name" value="GLUTAMINYL-PEPTIDE CYCLOTRANSFERASE"/>
    <property type="match status" value="1"/>
</dbReference>
<dbReference type="Proteomes" id="UP000230233">
    <property type="component" value="Chromosome V"/>
</dbReference>
<gene>
    <name evidence="13" type="primary">Cni-H27A22.1</name>
    <name evidence="13" type="synonym">Cnig_chr_V.g19410</name>
    <name evidence="13" type="ORF">B9Z55_019410</name>
</gene>
<evidence type="ECO:0000313" key="14">
    <source>
        <dbReference type="Proteomes" id="UP000230233"/>
    </source>
</evidence>
<evidence type="ECO:0000256" key="3">
    <source>
        <dbReference type="ARBA" id="ARBA00006014"/>
    </source>
</evidence>
<protein>
    <recommendedName>
        <fullName evidence="5">Glutaminyl-peptide cyclotransferase</fullName>
        <ecNumber evidence="4">2.3.2.5</ecNumber>
    </recommendedName>
</protein>
<feature type="domain" description="Peptidase M28" evidence="12">
    <location>
        <begin position="118"/>
        <end position="346"/>
    </location>
</feature>
<organism evidence="13 14">
    <name type="scientific">Caenorhabditis nigoni</name>
    <dbReference type="NCBI Taxonomy" id="1611254"/>
    <lineage>
        <taxon>Eukaryota</taxon>
        <taxon>Metazoa</taxon>
        <taxon>Ecdysozoa</taxon>
        <taxon>Nematoda</taxon>
        <taxon>Chromadorea</taxon>
        <taxon>Rhabditida</taxon>
        <taxon>Rhabditina</taxon>
        <taxon>Rhabditomorpha</taxon>
        <taxon>Rhabditoidea</taxon>
        <taxon>Rhabditidae</taxon>
        <taxon>Peloderinae</taxon>
        <taxon>Caenorhabditis</taxon>
    </lineage>
</organism>
<dbReference type="EC" id="2.3.2.5" evidence="4"/>
<proteinExistence type="inferred from homology"/>
<evidence type="ECO:0000256" key="6">
    <source>
        <dbReference type="ARBA" id="ARBA00022525"/>
    </source>
</evidence>
<keyword evidence="10" id="KW-1015">Disulfide bond</keyword>
<evidence type="ECO:0000256" key="5">
    <source>
        <dbReference type="ARBA" id="ARBA00016861"/>
    </source>
</evidence>
<dbReference type="EMBL" id="PDUG01000005">
    <property type="protein sequence ID" value="PIC27026.1"/>
    <property type="molecule type" value="Genomic_DNA"/>
</dbReference>
<evidence type="ECO:0000256" key="10">
    <source>
        <dbReference type="ARBA" id="ARBA00023157"/>
    </source>
</evidence>
<name>A0A2G5TJ44_9PELO</name>
<evidence type="ECO:0000259" key="12">
    <source>
        <dbReference type="Pfam" id="PF04389"/>
    </source>
</evidence>
<dbReference type="InterPro" id="IPR007484">
    <property type="entry name" value="Peptidase_M28"/>
</dbReference>
<reference evidence="14" key="1">
    <citation type="submission" date="2017-10" db="EMBL/GenBank/DDBJ databases">
        <title>Rapid genome shrinkage in a self-fertile nematode reveals novel sperm competition proteins.</title>
        <authorList>
            <person name="Yin D."/>
            <person name="Schwarz E.M."/>
            <person name="Thomas C.G."/>
            <person name="Felde R.L."/>
            <person name="Korf I.F."/>
            <person name="Cutter A.D."/>
            <person name="Schartner C.M."/>
            <person name="Ralston E.J."/>
            <person name="Meyer B.J."/>
            <person name="Haag E.S."/>
        </authorList>
    </citation>
    <scope>NUCLEOTIDE SEQUENCE [LARGE SCALE GENOMIC DNA]</scope>
    <source>
        <strain evidence="14">JU1422</strain>
    </source>
</reference>
<evidence type="ECO:0000256" key="9">
    <source>
        <dbReference type="ARBA" id="ARBA00022833"/>
    </source>
</evidence>
<dbReference type="Gene3D" id="3.40.630.10">
    <property type="entry name" value="Zn peptidases"/>
    <property type="match status" value="1"/>
</dbReference>
<keyword evidence="9" id="KW-0862">Zinc</keyword>
<dbReference type="InterPro" id="IPR040234">
    <property type="entry name" value="QC/QCL"/>
</dbReference>
<keyword evidence="14" id="KW-1185">Reference proteome</keyword>
<comment type="subcellular location">
    <subcellularLocation>
        <location evidence="2">Secreted</location>
    </subcellularLocation>
</comment>
<evidence type="ECO:0000256" key="4">
    <source>
        <dbReference type="ARBA" id="ARBA00012012"/>
    </source>
</evidence>
<dbReference type="CDD" id="cd03880">
    <property type="entry name" value="M28_QC_like"/>
    <property type="match status" value="1"/>
</dbReference>
<dbReference type="GO" id="GO:0016603">
    <property type="term" value="F:glutaminyl-peptide cyclotransferase activity"/>
    <property type="evidence" value="ECO:0007669"/>
    <property type="project" value="UniProtKB-EC"/>
</dbReference>
<comment type="caution">
    <text evidence="13">The sequence shown here is derived from an EMBL/GenBank/DDBJ whole genome shotgun (WGS) entry which is preliminary data.</text>
</comment>
<evidence type="ECO:0000256" key="1">
    <source>
        <dbReference type="ARBA" id="ARBA00000001"/>
    </source>
</evidence>
<keyword evidence="7" id="KW-0808">Transferase</keyword>